<feature type="region of interest" description="Disordered" evidence="5">
    <location>
        <begin position="1"/>
        <end position="32"/>
    </location>
</feature>
<dbReference type="InterPro" id="IPR024371">
    <property type="entry name" value="AcetylCoA_trans_1-like"/>
</dbReference>
<evidence type="ECO:0000256" key="1">
    <source>
        <dbReference type="ARBA" id="ARBA00004141"/>
    </source>
</evidence>
<feature type="transmembrane region" description="Helical" evidence="6">
    <location>
        <begin position="200"/>
        <end position="217"/>
    </location>
</feature>
<evidence type="ECO:0000256" key="3">
    <source>
        <dbReference type="ARBA" id="ARBA00022989"/>
    </source>
</evidence>
<reference evidence="7" key="1">
    <citation type="submission" date="2013-04" db="EMBL/GenBank/DDBJ databases">
        <authorList>
            <person name="Qu J."/>
            <person name="Murali S.C."/>
            <person name="Bandaranaike D."/>
            <person name="Bellair M."/>
            <person name="Blankenburg K."/>
            <person name="Chao H."/>
            <person name="Dinh H."/>
            <person name="Doddapaneni H."/>
            <person name="Downs B."/>
            <person name="Dugan-Rocha S."/>
            <person name="Elkadiri S."/>
            <person name="Gnanaolivu R.D."/>
            <person name="Hernandez B."/>
            <person name="Javaid M."/>
            <person name="Jayaseelan J.C."/>
            <person name="Lee S."/>
            <person name="Li M."/>
            <person name="Ming W."/>
            <person name="Munidasa M."/>
            <person name="Muniz J."/>
            <person name="Nguyen L."/>
            <person name="Ongeri F."/>
            <person name="Osuji N."/>
            <person name="Pu L.-L."/>
            <person name="Puazo M."/>
            <person name="Qu C."/>
            <person name="Quiroz J."/>
            <person name="Raj R."/>
            <person name="Weissenberger G."/>
            <person name="Xin Y."/>
            <person name="Zou X."/>
            <person name="Han Y."/>
            <person name="Richards S."/>
            <person name="Worley K."/>
            <person name="Muzny D."/>
            <person name="Gibbs R."/>
        </authorList>
    </citation>
    <scope>NUCLEOTIDE SEQUENCE</scope>
    <source>
        <strain evidence="7">Sampled in the wild</strain>
    </source>
</reference>
<evidence type="ECO:0000256" key="4">
    <source>
        <dbReference type="ARBA" id="ARBA00023136"/>
    </source>
</evidence>
<evidence type="ECO:0008006" key="9">
    <source>
        <dbReference type="Google" id="ProtNLM"/>
    </source>
</evidence>
<dbReference type="GO" id="GO:0016020">
    <property type="term" value="C:membrane"/>
    <property type="evidence" value="ECO:0007669"/>
    <property type="project" value="UniProtKB-SubCell"/>
</dbReference>
<gene>
    <name evidence="7" type="ORF">J437_LFUL011999</name>
</gene>
<feature type="transmembrane region" description="Helical" evidence="6">
    <location>
        <begin position="396"/>
        <end position="423"/>
    </location>
</feature>
<dbReference type="Proteomes" id="UP000792457">
    <property type="component" value="Unassembled WGS sequence"/>
</dbReference>
<evidence type="ECO:0000256" key="2">
    <source>
        <dbReference type="ARBA" id="ARBA00022692"/>
    </source>
</evidence>
<accession>A0A8K0K0G5</accession>
<dbReference type="AlphaFoldDB" id="A0A8K0K0G5"/>
<dbReference type="PANTHER" id="PTHR12778:SF9">
    <property type="entry name" value="ACETYL-COENZYME A TRANSPORTER 1"/>
    <property type="match status" value="1"/>
</dbReference>
<feature type="transmembrane region" description="Helical" evidence="6">
    <location>
        <begin position="332"/>
        <end position="350"/>
    </location>
</feature>
<feature type="transmembrane region" description="Helical" evidence="6">
    <location>
        <begin position="237"/>
        <end position="260"/>
    </location>
</feature>
<sequence>MTGMIPRRRAAGDGQGLIEDEESNSERSGSFKDRSDAGNIALLFFLYLLQGIPLGLTTAIPMIMQNRGVSYKQQAEFSFVFWPFSLKLLWAPIVDSWYSQRFGRRKTWLIPSQYLLGLFMWFLSLHVDQWLGEEHSEQHNVDGVPGETSKLEFEHPNVGILTFFFFCLNFLAATQDIAVDGWALTMLKRSNVGHASTCNSVGQTAGYFLGYVVFMALESPHFCNTYLRSEPSPLGIVTLSSFLYFWGIVFLVTTTLVGLAKKESIPRDTSDETIAMQNLGIRQTYRLLWDIICLPTIKTAILILLTCKVGYSAIDAVTSLKLVDAGIPKEELAMLVVPLVPLQIVMPLVISKYTAGPRPMDIYLKAVPYRLAFGLGAAFVVWITPTFVRNGTVPSYYYILLLGSFSFHQVTVNCMFVAVMAFFARVSDPAVGGTYMTLLNTLSNLGGNWPSTLALWMVDSLTWKTCELGNGTSLEGIDCSSQEEVTICEKSSGTCSTVMDGYYIEVFICSVLGLLWLYLCRPLINQLQSKELKAWKVSSNRRTR</sequence>
<dbReference type="InterPro" id="IPR004752">
    <property type="entry name" value="AmpG_permease/AT-1"/>
</dbReference>
<comment type="subcellular location">
    <subcellularLocation>
        <location evidence="1">Membrane</location>
        <topology evidence="1">Multi-pass membrane protein</topology>
    </subcellularLocation>
</comment>
<dbReference type="SUPFAM" id="SSF103473">
    <property type="entry name" value="MFS general substrate transporter"/>
    <property type="match status" value="1"/>
</dbReference>
<keyword evidence="3 6" id="KW-1133">Transmembrane helix</keyword>
<dbReference type="InterPro" id="IPR036259">
    <property type="entry name" value="MFS_trans_sf"/>
</dbReference>
<dbReference type="PANTHER" id="PTHR12778">
    <property type="entry name" value="SOLUTE CARRIER FAMILY 33 ACETYL-COA TRANSPORTER -RELATED"/>
    <property type="match status" value="1"/>
</dbReference>
<proteinExistence type="predicted"/>
<reference evidence="7" key="2">
    <citation type="submission" date="2017-10" db="EMBL/GenBank/DDBJ databases">
        <title>Ladona fulva Genome sequencing and assembly.</title>
        <authorList>
            <person name="Murali S."/>
            <person name="Richards S."/>
            <person name="Bandaranaike D."/>
            <person name="Bellair M."/>
            <person name="Blankenburg K."/>
            <person name="Chao H."/>
            <person name="Dinh H."/>
            <person name="Doddapaneni H."/>
            <person name="Dugan-Rocha S."/>
            <person name="Elkadiri S."/>
            <person name="Gnanaolivu R."/>
            <person name="Hernandez B."/>
            <person name="Skinner E."/>
            <person name="Javaid M."/>
            <person name="Lee S."/>
            <person name="Li M."/>
            <person name="Ming W."/>
            <person name="Munidasa M."/>
            <person name="Muniz J."/>
            <person name="Nguyen L."/>
            <person name="Hughes D."/>
            <person name="Osuji N."/>
            <person name="Pu L.-L."/>
            <person name="Puazo M."/>
            <person name="Qu C."/>
            <person name="Quiroz J."/>
            <person name="Raj R."/>
            <person name="Weissenberger G."/>
            <person name="Xin Y."/>
            <person name="Zou X."/>
            <person name="Han Y."/>
            <person name="Worley K."/>
            <person name="Muzny D."/>
            <person name="Gibbs R."/>
        </authorList>
    </citation>
    <scope>NUCLEOTIDE SEQUENCE</scope>
    <source>
        <strain evidence="7">Sampled in the wild</strain>
    </source>
</reference>
<name>A0A8K0K0G5_LADFU</name>
<organism evidence="7 8">
    <name type="scientific">Ladona fulva</name>
    <name type="common">Scarce chaser dragonfly</name>
    <name type="synonym">Libellula fulva</name>
    <dbReference type="NCBI Taxonomy" id="123851"/>
    <lineage>
        <taxon>Eukaryota</taxon>
        <taxon>Metazoa</taxon>
        <taxon>Ecdysozoa</taxon>
        <taxon>Arthropoda</taxon>
        <taxon>Hexapoda</taxon>
        <taxon>Insecta</taxon>
        <taxon>Pterygota</taxon>
        <taxon>Palaeoptera</taxon>
        <taxon>Odonata</taxon>
        <taxon>Epiprocta</taxon>
        <taxon>Anisoptera</taxon>
        <taxon>Libelluloidea</taxon>
        <taxon>Libellulidae</taxon>
        <taxon>Ladona</taxon>
    </lineage>
</organism>
<dbReference type="EMBL" id="KZ308251">
    <property type="protein sequence ID" value="KAG8225743.1"/>
    <property type="molecule type" value="Genomic_DNA"/>
</dbReference>
<dbReference type="OrthoDB" id="6415790at2759"/>
<dbReference type="GO" id="GO:0008521">
    <property type="term" value="F:acetyl-CoA transmembrane transporter activity"/>
    <property type="evidence" value="ECO:0007669"/>
    <property type="project" value="InterPro"/>
</dbReference>
<protein>
    <recommendedName>
        <fullName evidence="9">Acetyl-coenzyme A transporter 1</fullName>
    </recommendedName>
</protein>
<dbReference type="GO" id="GO:0035348">
    <property type="term" value="P:acetyl-CoA transmembrane transport"/>
    <property type="evidence" value="ECO:0007669"/>
    <property type="project" value="InterPro"/>
</dbReference>
<evidence type="ECO:0000313" key="7">
    <source>
        <dbReference type="EMBL" id="KAG8225743.1"/>
    </source>
</evidence>
<feature type="transmembrane region" description="Helical" evidence="6">
    <location>
        <begin position="362"/>
        <end position="384"/>
    </location>
</feature>
<feature type="transmembrane region" description="Helical" evidence="6">
    <location>
        <begin position="80"/>
        <end position="98"/>
    </location>
</feature>
<evidence type="ECO:0000313" key="8">
    <source>
        <dbReference type="Proteomes" id="UP000792457"/>
    </source>
</evidence>
<feature type="transmembrane region" description="Helical" evidence="6">
    <location>
        <begin position="40"/>
        <end position="60"/>
    </location>
</feature>
<feature type="transmembrane region" description="Helical" evidence="6">
    <location>
        <begin position="502"/>
        <end position="520"/>
    </location>
</feature>
<keyword evidence="8" id="KW-1185">Reference proteome</keyword>
<keyword evidence="2 6" id="KW-0812">Transmembrane</keyword>
<evidence type="ECO:0000256" key="6">
    <source>
        <dbReference type="SAM" id="Phobius"/>
    </source>
</evidence>
<keyword evidence="4 6" id="KW-0472">Membrane</keyword>
<dbReference type="FunFam" id="1.20.1250.20:FF:000695">
    <property type="entry name" value="Predicted protein"/>
    <property type="match status" value="1"/>
</dbReference>
<dbReference type="Gene3D" id="1.20.1250.20">
    <property type="entry name" value="MFS general substrate transporter like domains"/>
    <property type="match status" value="1"/>
</dbReference>
<comment type="caution">
    <text evidence="7">The sequence shown here is derived from an EMBL/GenBank/DDBJ whole genome shotgun (WGS) entry which is preliminary data.</text>
</comment>
<dbReference type="Pfam" id="PF13000">
    <property type="entry name" value="Acatn"/>
    <property type="match status" value="2"/>
</dbReference>
<evidence type="ECO:0000256" key="5">
    <source>
        <dbReference type="SAM" id="MobiDB-lite"/>
    </source>
</evidence>